<dbReference type="Proteomes" id="UP001407347">
    <property type="component" value="Unassembled WGS sequence"/>
</dbReference>
<gene>
    <name evidence="1" type="ORF">PUR29_32515</name>
</gene>
<proteinExistence type="predicted"/>
<dbReference type="EMBL" id="JAQYXP010000005">
    <property type="protein sequence ID" value="MEN3238180.1"/>
    <property type="molecule type" value="Genomic_DNA"/>
</dbReference>
<organism evidence="1 2">
    <name type="scientific">Methylobacterium ajmalii</name>
    <dbReference type="NCBI Taxonomy" id="2738439"/>
    <lineage>
        <taxon>Bacteria</taxon>
        <taxon>Pseudomonadati</taxon>
        <taxon>Pseudomonadota</taxon>
        <taxon>Alphaproteobacteria</taxon>
        <taxon>Hyphomicrobiales</taxon>
        <taxon>Methylobacteriaceae</taxon>
        <taxon>Methylobacterium</taxon>
    </lineage>
</organism>
<sequence length="114" mass="12670">MQDSLLRIYYREENNDPVRAHDELFPKAIWSAAKITGNRALYAKPVGTITTSIMDGSCVVVIDGAIPNGSFPRGMKVIYRTASGWDHGYMKVEGFADVPLSADCQARVYEAEKR</sequence>
<dbReference type="RefSeq" id="WP_123834344.1">
    <property type="nucleotide sequence ID" value="NZ_JACWCT010000186.1"/>
</dbReference>
<protein>
    <submittedName>
        <fullName evidence="1">Uncharacterized protein</fullName>
    </submittedName>
</protein>
<accession>A0ABV0A5K4</accession>
<evidence type="ECO:0000313" key="1">
    <source>
        <dbReference type="EMBL" id="MEN3238180.1"/>
    </source>
</evidence>
<keyword evidence="2" id="KW-1185">Reference proteome</keyword>
<comment type="caution">
    <text evidence="1">The sequence shown here is derived from an EMBL/GenBank/DDBJ whole genome shotgun (WGS) entry which is preliminary data.</text>
</comment>
<reference evidence="1 2" key="1">
    <citation type="journal article" date="2023" name="PLoS ONE">
        <title>Complete genome assembly of Hawai'i environmental nontuberculous mycobacteria reveals unexpected co-isolation with methylobacteria.</title>
        <authorList>
            <person name="Hendrix J."/>
            <person name="Epperson L.E."/>
            <person name="Tong E.I."/>
            <person name="Chan Y.L."/>
            <person name="Hasan N.A."/>
            <person name="Dawrs S.N."/>
            <person name="Norton G.J."/>
            <person name="Virdi R."/>
            <person name="Crooks J.L."/>
            <person name="Chan E.D."/>
            <person name="Honda J.R."/>
            <person name="Strong M."/>
        </authorList>
    </citation>
    <scope>NUCLEOTIDE SEQUENCE [LARGE SCALE GENOMIC DNA]</scope>
    <source>
        <strain evidence="1 2">NJH_HI04-1</strain>
    </source>
</reference>
<name>A0ABV0A5K4_9HYPH</name>
<evidence type="ECO:0000313" key="2">
    <source>
        <dbReference type="Proteomes" id="UP001407347"/>
    </source>
</evidence>